<sequence>MQQLKSDLDRFTDDQKKFILSPKNVDIKVNACAGSGKTECILQFVKQARLSGINYKQICITTFNIQAINDIHKRAVDLFGEELADEIEIKNFDKLITKSYESIKTLQNPQQKDIFTEEVDITLVEKQFELVNMDYQNLGKDDKMQIFGAYKIIIFDEFQDINELQYSFLLLFKKYGGSNIVVVGDVFQNIYQFRGSDQKYLSNQINQDIQSINQNLKKRDQKIIDLSLSINFRCSQEITFFANEIIKCQNENTNFMKSFQELDNSKNTIKKKQIPYLEGFMSNRDQFKSIVQSINTYIEEGYSYDDIAIISPIQASLKEIEYLILQQNYKIKQNPDKNKDKKIIPYYSVIGDSSNFDYKHQFKQKNKISLSTIHRAKGLEWKIVFFIGLNDDVIPMSFLRQGDLKQKMEEMRRLFYVGCTRSAEILKMYYFCNNSRKASRLFKNISKESYSKDENVIIEEDDDKFNEEKQNKKNKYRISDFFDNLSNIQYINHLKQSQQYLKDIYVSEIEIFNKQHTLSEQQIQLIFSEQQQNLLFNYIQIILLEKSKKQVQLTKEAYYLQKIKQKIQNLQEHNYLQNMLKLFKDNNQSLERNQKELYEAIYKACIFLEVKKSNQFKYIFYQDPYKEQEKIINCLKKMLDTCFKKQDYQDLLIQDYIEKDKFYDYETFSSKDTIYEIIQSFEKQTVGKQVMLTVLGKISILKVKYQRDIKNILFYNPIQGTSVKYSLSNWNFHDQFISYMEDIIKQESDQNNLNQCSSQSFQNVSNIQKKKDEQNSSINIKLNQIQQEISSSKFKDQVQNKNNLIIDLEQSPTVLDYNQKKGKLIHAAPFQQEPGLSKRLHFEQDESFGLRN</sequence>
<evidence type="ECO:0000259" key="5">
    <source>
        <dbReference type="Pfam" id="PF13361"/>
    </source>
</evidence>
<dbReference type="InterPro" id="IPR014017">
    <property type="entry name" value="DNA_helicase_UvrD-like_C"/>
</dbReference>
<dbReference type="SUPFAM" id="SSF52540">
    <property type="entry name" value="P-loop containing nucleoside triphosphate hydrolases"/>
    <property type="match status" value="1"/>
</dbReference>
<evidence type="ECO:0000256" key="1">
    <source>
        <dbReference type="ARBA" id="ARBA00022741"/>
    </source>
</evidence>
<organism evidence="6 7">
    <name type="scientific">Tetrahymena thermophila (strain SB210)</name>
    <dbReference type="NCBI Taxonomy" id="312017"/>
    <lineage>
        <taxon>Eukaryota</taxon>
        <taxon>Sar</taxon>
        <taxon>Alveolata</taxon>
        <taxon>Ciliophora</taxon>
        <taxon>Intramacronucleata</taxon>
        <taxon>Oligohymenophorea</taxon>
        <taxon>Hymenostomatida</taxon>
        <taxon>Tetrahymenina</taxon>
        <taxon>Tetrahymenidae</taxon>
        <taxon>Tetrahymena</taxon>
    </lineage>
</organism>
<dbReference type="eggNOG" id="KOG2108">
    <property type="taxonomic scope" value="Eukaryota"/>
</dbReference>
<dbReference type="Proteomes" id="UP000009168">
    <property type="component" value="Unassembled WGS sequence"/>
</dbReference>
<dbReference type="InParanoid" id="Q23E11"/>
<dbReference type="GO" id="GO:0000725">
    <property type="term" value="P:recombinational repair"/>
    <property type="evidence" value="ECO:0007669"/>
    <property type="project" value="TreeGrafter"/>
</dbReference>
<dbReference type="AlphaFoldDB" id="Q23E11"/>
<dbReference type="KEGG" id="tet:TTHERM_00674500"/>
<feature type="domain" description="UvrD-like helicase C-terminal" evidence="5">
    <location>
        <begin position="359"/>
        <end position="430"/>
    </location>
</feature>
<dbReference type="STRING" id="312017.Q23E11"/>
<evidence type="ECO:0000313" key="6">
    <source>
        <dbReference type="EMBL" id="EAR94776.2"/>
    </source>
</evidence>
<dbReference type="RefSeq" id="XP_001015021.2">
    <property type="nucleotide sequence ID" value="XM_001015021.2"/>
</dbReference>
<keyword evidence="4" id="KW-0067">ATP-binding</keyword>
<dbReference type="PANTHER" id="PTHR11070">
    <property type="entry name" value="UVRD / RECB / PCRA DNA HELICASE FAMILY MEMBER"/>
    <property type="match status" value="1"/>
</dbReference>
<keyword evidence="1" id="KW-0547">Nucleotide-binding</keyword>
<dbReference type="GO" id="GO:0003677">
    <property type="term" value="F:DNA binding"/>
    <property type="evidence" value="ECO:0007669"/>
    <property type="project" value="InterPro"/>
</dbReference>
<evidence type="ECO:0000256" key="3">
    <source>
        <dbReference type="ARBA" id="ARBA00022806"/>
    </source>
</evidence>
<dbReference type="OrthoDB" id="417752at2759"/>
<reference evidence="7" key="1">
    <citation type="journal article" date="2006" name="PLoS Biol.">
        <title>Macronuclear genome sequence of the ciliate Tetrahymena thermophila, a model eukaryote.</title>
        <authorList>
            <person name="Eisen J.A."/>
            <person name="Coyne R.S."/>
            <person name="Wu M."/>
            <person name="Wu D."/>
            <person name="Thiagarajan M."/>
            <person name="Wortman J.R."/>
            <person name="Badger J.H."/>
            <person name="Ren Q."/>
            <person name="Amedeo P."/>
            <person name="Jones K.M."/>
            <person name="Tallon L.J."/>
            <person name="Delcher A.L."/>
            <person name="Salzberg S.L."/>
            <person name="Silva J.C."/>
            <person name="Haas B.J."/>
            <person name="Majoros W.H."/>
            <person name="Farzad M."/>
            <person name="Carlton J.M."/>
            <person name="Smith R.K. Jr."/>
            <person name="Garg J."/>
            <person name="Pearlman R.E."/>
            <person name="Karrer K.M."/>
            <person name="Sun L."/>
            <person name="Manning G."/>
            <person name="Elde N.C."/>
            <person name="Turkewitz A.P."/>
            <person name="Asai D.J."/>
            <person name="Wilkes D.E."/>
            <person name="Wang Y."/>
            <person name="Cai H."/>
            <person name="Collins K."/>
            <person name="Stewart B.A."/>
            <person name="Lee S.R."/>
            <person name="Wilamowska K."/>
            <person name="Weinberg Z."/>
            <person name="Ruzzo W.L."/>
            <person name="Wloga D."/>
            <person name="Gaertig J."/>
            <person name="Frankel J."/>
            <person name="Tsao C.-C."/>
            <person name="Gorovsky M.A."/>
            <person name="Keeling P.J."/>
            <person name="Waller R.F."/>
            <person name="Patron N.J."/>
            <person name="Cherry J.M."/>
            <person name="Stover N.A."/>
            <person name="Krieger C.J."/>
            <person name="del Toro C."/>
            <person name="Ryder H.F."/>
            <person name="Williamson S.C."/>
            <person name="Barbeau R.A."/>
            <person name="Hamilton E.P."/>
            <person name="Orias E."/>
        </authorList>
    </citation>
    <scope>NUCLEOTIDE SEQUENCE [LARGE SCALE GENOMIC DNA]</scope>
    <source>
        <strain evidence="7">SB210</strain>
    </source>
</reference>
<keyword evidence="3 6" id="KW-0347">Helicase</keyword>
<dbReference type="Gene3D" id="3.40.50.300">
    <property type="entry name" value="P-loop containing nucleotide triphosphate hydrolases"/>
    <property type="match status" value="2"/>
</dbReference>
<dbReference type="GO" id="GO:0043138">
    <property type="term" value="F:3'-5' DNA helicase activity"/>
    <property type="evidence" value="ECO:0007669"/>
    <property type="project" value="TreeGrafter"/>
</dbReference>
<dbReference type="InterPro" id="IPR000212">
    <property type="entry name" value="DNA_helicase_UvrD/REP"/>
</dbReference>
<name>Q23E11_TETTS</name>
<evidence type="ECO:0000256" key="2">
    <source>
        <dbReference type="ARBA" id="ARBA00022801"/>
    </source>
</evidence>
<evidence type="ECO:0000313" key="7">
    <source>
        <dbReference type="Proteomes" id="UP000009168"/>
    </source>
</evidence>
<accession>Q23E11</accession>
<dbReference type="Pfam" id="PF13245">
    <property type="entry name" value="AAA_19"/>
    <property type="match status" value="1"/>
</dbReference>
<dbReference type="InterPro" id="IPR027417">
    <property type="entry name" value="P-loop_NTPase"/>
</dbReference>
<dbReference type="Pfam" id="PF13361">
    <property type="entry name" value="UvrD_C"/>
    <property type="match status" value="1"/>
</dbReference>
<protein>
    <submittedName>
        <fullName evidence="6">UvrD/REP helicase family protein</fullName>
    </submittedName>
</protein>
<evidence type="ECO:0000256" key="4">
    <source>
        <dbReference type="ARBA" id="ARBA00022840"/>
    </source>
</evidence>
<proteinExistence type="predicted"/>
<dbReference type="PANTHER" id="PTHR11070:SF2">
    <property type="entry name" value="ATP-DEPENDENT DNA HELICASE SRS2"/>
    <property type="match status" value="1"/>
</dbReference>
<keyword evidence="2" id="KW-0378">Hydrolase</keyword>
<dbReference type="GeneID" id="7825939"/>
<gene>
    <name evidence="6" type="ORF">TTHERM_00674500</name>
</gene>
<dbReference type="GO" id="GO:0016787">
    <property type="term" value="F:hydrolase activity"/>
    <property type="evidence" value="ECO:0007669"/>
    <property type="project" value="UniProtKB-KW"/>
</dbReference>
<dbReference type="GO" id="GO:0005524">
    <property type="term" value="F:ATP binding"/>
    <property type="evidence" value="ECO:0007669"/>
    <property type="project" value="UniProtKB-KW"/>
</dbReference>
<dbReference type="HOGENOM" id="CLU_357001_0_0_1"/>
<dbReference type="EMBL" id="GG662711">
    <property type="protein sequence ID" value="EAR94776.2"/>
    <property type="molecule type" value="Genomic_DNA"/>
</dbReference>
<keyword evidence="7" id="KW-1185">Reference proteome</keyword>